<evidence type="ECO:0000256" key="3">
    <source>
        <dbReference type="ARBA" id="ARBA00022723"/>
    </source>
</evidence>
<dbReference type="RefSeq" id="WP_155164202.1">
    <property type="nucleotide sequence ID" value="NZ_WNBG01000009.1"/>
</dbReference>
<dbReference type="Pfam" id="PF12801">
    <property type="entry name" value="Fer4_5"/>
    <property type="match status" value="3"/>
</dbReference>
<proteinExistence type="predicted"/>
<dbReference type="PROSITE" id="PS00198">
    <property type="entry name" value="4FE4S_FER_1"/>
    <property type="match status" value="1"/>
</dbReference>
<sequence>MAKRTLIQILTAFLYNGNLPGFLNGRIWQGPSKSICVPGLNCYSCPGALGACPLGALQSSLSGLLLRFPFYVLGLMLLFGLLFGRTVCGWLCPFGFIQELLYKIPSPKFTKNKATRTLTKLKYIIGLLFVIILPVIFFYVVGVGAPAFCKYICPAGTLEAALPLLSTNPFLKQNLGMLFNWKLFLLLVTVIASIVIYRPFCRFICPLGAFYSLFNKLSYFGIQVDNVKCIGCDACIRKCKMDCAKVGDRECINCGECIDTCPVNAISLGSKVKKADTNVAEATNN</sequence>
<keyword evidence="11" id="KW-1185">Reference proteome</keyword>
<evidence type="ECO:0000259" key="8">
    <source>
        <dbReference type="PROSITE" id="PS51379"/>
    </source>
</evidence>
<keyword evidence="2" id="KW-0004">4Fe-4S</keyword>
<accession>A0A7X2XH52</accession>
<evidence type="ECO:0000313" key="9">
    <source>
        <dbReference type="EMBL" id="MTT76567.1"/>
    </source>
</evidence>
<keyword evidence="7" id="KW-0812">Transmembrane</keyword>
<evidence type="ECO:0000256" key="7">
    <source>
        <dbReference type="SAM" id="Phobius"/>
    </source>
</evidence>
<feature type="transmembrane region" description="Helical" evidence="7">
    <location>
        <begin position="178"/>
        <end position="197"/>
    </location>
</feature>
<feature type="domain" description="4Fe-4S ferredoxin-type" evidence="8">
    <location>
        <begin position="220"/>
        <end position="239"/>
    </location>
</feature>
<evidence type="ECO:0000256" key="5">
    <source>
        <dbReference type="ARBA" id="ARBA00023004"/>
    </source>
</evidence>
<keyword evidence="1" id="KW-0813">Transport</keyword>
<protein>
    <submittedName>
        <fullName evidence="9">4Fe-4S binding protein</fullName>
    </submittedName>
</protein>
<dbReference type="OrthoDB" id="9806398at2"/>
<dbReference type="PANTHER" id="PTHR30176">
    <property type="entry name" value="FERREDOXIN-TYPE PROTEIN NAPH"/>
    <property type="match status" value="1"/>
</dbReference>
<name>A0A7X2XH52_9FIRM</name>
<reference evidence="11 12" key="1">
    <citation type="journal article" date="2019" name="Nat. Med.">
        <title>A library of human gut bacterial isolates paired with longitudinal multiomics data enables mechanistic microbiome research.</title>
        <authorList>
            <person name="Poyet M."/>
            <person name="Groussin M."/>
            <person name="Gibbons S.M."/>
            <person name="Avila-Pacheco J."/>
            <person name="Jiang X."/>
            <person name="Kearney S.M."/>
            <person name="Perrotta A.R."/>
            <person name="Berdy B."/>
            <person name="Zhao S."/>
            <person name="Lieberman T.D."/>
            <person name="Swanson P.K."/>
            <person name="Smith M."/>
            <person name="Roesemann S."/>
            <person name="Alexander J.E."/>
            <person name="Rich S.A."/>
            <person name="Livny J."/>
            <person name="Vlamakis H."/>
            <person name="Clish C."/>
            <person name="Bullock K."/>
            <person name="Deik A."/>
            <person name="Scott J."/>
            <person name="Pierce K.A."/>
            <person name="Xavier R.J."/>
            <person name="Alm E.J."/>
        </authorList>
    </citation>
    <scope>NUCLEOTIDE SEQUENCE [LARGE SCALE GENOMIC DNA]</scope>
    <source>
        <strain evidence="9 12">BIOML-A13</strain>
        <strain evidence="10 11">BIOML-A3</strain>
    </source>
</reference>
<dbReference type="AlphaFoldDB" id="A0A7X2XH52"/>
<dbReference type="Pfam" id="PF00037">
    <property type="entry name" value="Fer4"/>
    <property type="match status" value="1"/>
</dbReference>
<keyword evidence="7" id="KW-1133">Transmembrane helix</keyword>
<feature type="transmembrane region" description="Helical" evidence="7">
    <location>
        <begin position="70"/>
        <end position="102"/>
    </location>
</feature>
<evidence type="ECO:0000256" key="2">
    <source>
        <dbReference type="ARBA" id="ARBA00022485"/>
    </source>
</evidence>
<dbReference type="Proteomes" id="UP000484547">
    <property type="component" value="Unassembled WGS sequence"/>
</dbReference>
<dbReference type="SUPFAM" id="SSF54862">
    <property type="entry name" value="4Fe-4S ferredoxins"/>
    <property type="match status" value="1"/>
</dbReference>
<feature type="domain" description="4Fe-4S ferredoxin-type" evidence="8">
    <location>
        <begin position="242"/>
        <end position="271"/>
    </location>
</feature>
<dbReference type="PANTHER" id="PTHR30176:SF3">
    <property type="entry name" value="FERREDOXIN-TYPE PROTEIN NAPH"/>
    <property type="match status" value="1"/>
</dbReference>
<dbReference type="PROSITE" id="PS51379">
    <property type="entry name" value="4FE4S_FER_2"/>
    <property type="match status" value="2"/>
</dbReference>
<dbReference type="EMBL" id="WNBM01000009">
    <property type="protein sequence ID" value="MTT76567.1"/>
    <property type="molecule type" value="Genomic_DNA"/>
</dbReference>
<evidence type="ECO:0000313" key="11">
    <source>
        <dbReference type="Proteomes" id="UP000443070"/>
    </source>
</evidence>
<comment type="caution">
    <text evidence="9">The sequence shown here is derived from an EMBL/GenBank/DDBJ whole genome shotgun (WGS) entry which is preliminary data.</text>
</comment>
<organism evidence="9 12">
    <name type="scientific">Phascolarctobacterium faecium</name>
    <dbReference type="NCBI Taxonomy" id="33025"/>
    <lineage>
        <taxon>Bacteria</taxon>
        <taxon>Bacillati</taxon>
        <taxon>Bacillota</taxon>
        <taxon>Negativicutes</taxon>
        <taxon>Acidaminococcales</taxon>
        <taxon>Acidaminococcaceae</taxon>
        <taxon>Phascolarctobacterium</taxon>
    </lineage>
</organism>
<feature type="transmembrane region" description="Helical" evidence="7">
    <location>
        <begin position="123"/>
        <end position="141"/>
    </location>
</feature>
<dbReference type="Proteomes" id="UP000443070">
    <property type="component" value="Unassembled WGS sequence"/>
</dbReference>
<evidence type="ECO:0000256" key="4">
    <source>
        <dbReference type="ARBA" id="ARBA00022982"/>
    </source>
</evidence>
<evidence type="ECO:0000256" key="6">
    <source>
        <dbReference type="ARBA" id="ARBA00023014"/>
    </source>
</evidence>
<dbReference type="GO" id="GO:0046872">
    <property type="term" value="F:metal ion binding"/>
    <property type="evidence" value="ECO:0007669"/>
    <property type="project" value="UniProtKB-KW"/>
</dbReference>
<keyword evidence="7" id="KW-0472">Membrane</keyword>
<evidence type="ECO:0000313" key="10">
    <source>
        <dbReference type="EMBL" id="MTU04640.1"/>
    </source>
</evidence>
<evidence type="ECO:0000313" key="12">
    <source>
        <dbReference type="Proteomes" id="UP000484547"/>
    </source>
</evidence>
<dbReference type="EMBL" id="WNBW01000009">
    <property type="protein sequence ID" value="MTU04640.1"/>
    <property type="molecule type" value="Genomic_DNA"/>
</dbReference>
<keyword evidence="6" id="KW-0411">Iron-sulfur</keyword>
<dbReference type="InterPro" id="IPR017900">
    <property type="entry name" value="4Fe4S_Fe_S_CS"/>
</dbReference>
<gene>
    <name evidence="9" type="ORF">GMD11_09870</name>
    <name evidence="10" type="ORF">GMD18_09535</name>
</gene>
<dbReference type="InterPro" id="IPR017896">
    <property type="entry name" value="4Fe4S_Fe-S-bd"/>
</dbReference>
<keyword evidence="5" id="KW-0408">Iron</keyword>
<keyword evidence="3" id="KW-0479">Metal-binding</keyword>
<evidence type="ECO:0000256" key="1">
    <source>
        <dbReference type="ARBA" id="ARBA00022448"/>
    </source>
</evidence>
<dbReference type="Gene3D" id="3.30.70.20">
    <property type="match status" value="2"/>
</dbReference>
<keyword evidence="4" id="KW-0249">Electron transport</keyword>
<dbReference type="InterPro" id="IPR051684">
    <property type="entry name" value="Electron_Trans/Redox"/>
</dbReference>
<dbReference type="GO" id="GO:0005886">
    <property type="term" value="C:plasma membrane"/>
    <property type="evidence" value="ECO:0007669"/>
    <property type="project" value="TreeGrafter"/>
</dbReference>
<dbReference type="GO" id="GO:0051539">
    <property type="term" value="F:4 iron, 4 sulfur cluster binding"/>
    <property type="evidence" value="ECO:0007669"/>
    <property type="project" value="UniProtKB-KW"/>
</dbReference>